<evidence type="ECO:0000313" key="4">
    <source>
        <dbReference type="EMBL" id="MFC6762481.1"/>
    </source>
</evidence>
<feature type="domain" description="CN hydrolase" evidence="3">
    <location>
        <begin position="4"/>
        <end position="283"/>
    </location>
</feature>
<keyword evidence="4" id="KW-0378">Hydrolase</keyword>
<dbReference type="PROSITE" id="PS00921">
    <property type="entry name" value="NITRIL_CHT_2"/>
    <property type="match status" value="1"/>
</dbReference>
<keyword evidence="5" id="KW-1185">Reference proteome</keyword>
<dbReference type="InterPro" id="IPR003010">
    <property type="entry name" value="C-N_Hydrolase"/>
</dbReference>
<dbReference type="GO" id="GO:0016787">
    <property type="term" value="F:hydrolase activity"/>
    <property type="evidence" value="ECO:0007669"/>
    <property type="project" value="UniProtKB-KW"/>
</dbReference>
<dbReference type="InterPro" id="IPR044149">
    <property type="entry name" value="Nitrilases_CHs"/>
</dbReference>
<dbReference type="Gene3D" id="3.60.110.10">
    <property type="entry name" value="Carbon-nitrogen hydrolase"/>
    <property type="match status" value="1"/>
</dbReference>
<gene>
    <name evidence="4" type="ORF">ACFQFQ_27770</name>
</gene>
<comment type="caution">
    <text evidence="4">The sequence shown here is derived from an EMBL/GenBank/DDBJ whole genome shotgun (WGS) entry which is preliminary data.</text>
</comment>
<dbReference type="Proteomes" id="UP001596353">
    <property type="component" value="Unassembled WGS sequence"/>
</dbReference>
<organism evidence="4 5">
    <name type="scientific">Sulfitobacter porphyrae</name>
    <dbReference type="NCBI Taxonomy" id="1246864"/>
    <lineage>
        <taxon>Bacteria</taxon>
        <taxon>Pseudomonadati</taxon>
        <taxon>Pseudomonadota</taxon>
        <taxon>Alphaproteobacteria</taxon>
        <taxon>Rhodobacterales</taxon>
        <taxon>Roseobacteraceae</taxon>
        <taxon>Sulfitobacter</taxon>
    </lineage>
</organism>
<feature type="active site" description="Proton acceptor" evidence="2">
    <location>
        <position position="44"/>
    </location>
</feature>
<dbReference type="InterPro" id="IPR000132">
    <property type="entry name" value="Nitrilase/CN_hydratase_CS"/>
</dbReference>
<comment type="similarity">
    <text evidence="1">Belongs to the carbon-nitrogen hydrolase superfamily. Nitrilase family.</text>
</comment>
<protein>
    <submittedName>
        <fullName evidence="4">Carbon-nitrogen hydrolase family protein</fullName>
    </submittedName>
</protein>
<dbReference type="PROSITE" id="PS50263">
    <property type="entry name" value="CN_HYDROLASE"/>
    <property type="match status" value="1"/>
</dbReference>
<evidence type="ECO:0000259" key="3">
    <source>
        <dbReference type="PROSITE" id="PS50263"/>
    </source>
</evidence>
<reference evidence="5" key="1">
    <citation type="journal article" date="2019" name="Int. J. Syst. Evol. Microbiol.">
        <title>The Global Catalogue of Microorganisms (GCM) 10K type strain sequencing project: providing services to taxonomists for standard genome sequencing and annotation.</title>
        <authorList>
            <consortium name="The Broad Institute Genomics Platform"/>
            <consortium name="The Broad Institute Genome Sequencing Center for Infectious Disease"/>
            <person name="Wu L."/>
            <person name="Ma J."/>
        </authorList>
    </citation>
    <scope>NUCLEOTIDE SEQUENCE [LARGE SCALE GENOMIC DNA]</scope>
    <source>
        <strain evidence="5">CCUG 66188</strain>
    </source>
</reference>
<dbReference type="InterPro" id="IPR036526">
    <property type="entry name" value="C-N_Hydrolase_sf"/>
</dbReference>
<sequence length="337" mass="36495">MKPFKAACVQAAPVFLNLDASIEKAGDLTAEAARAGAKLIAFPETWLPGYPWWIWTGAPAEGVGFLPEYHENSMAAGSPQMKRLQQICHDNAITMVMGYSERAGGSRYMSQVIIGEDGTILLNRRKLKPTHVERTIFGEGDGSDLMVVDSEIGRLGALNCWEHVQPLVKMSMYAQHEEVHVAGWPSFCVYRDLAYALGPEVNNAASQVYAVEGSCYVLAACAIVSQEMIDRVAGDSAEKAHLLNPRTSKPGGGFAQIFGPDGRPLCEPLAEDEEGILYADLDPAMLAIAKGAADPAGHYARPDVLKLVVNREKRNVMEERNGTGAFTPVPYEDAAEV</sequence>
<dbReference type="Pfam" id="PF00795">
    <property type="entry name" value="CN_hydrolase"/>
    <property type="match status" value="1"/>
</dbReference>
<dbReference type="EMBL" id="JBHSWG010000004">
    <property type="protein sequence ID" value="MFC6762481.1"/>
    <property type="molecule type" value="Genomic_DNA"/>
</dbReference>
<name>A0ABW2BB59_9RHOB</name>
<dbReference type="PANTHER" id="PTHR46044:SF1">
    <property type="entry name" value="CN HYDROLASE DOMAIN-CONTAINING PROTEIN"/>
    <property type="match status" value="1"/>
</dbReference>
<accession>A0ABW2BB59</accession>
<dbReference type="SUPFAM" id="SSF56317">
    <property type="entry name" value="Carbon-nitrogen hydrolase"/>
    <property type="match status" value="1"/>
</dbReference>
<evidence type="ECO:0000256" key="1">
    <source>
        <dbReference type="ARBA" id="ARBA00008129"/>
    </source>
</evidence>
<proteinExistence type="inferred from homology"/>
<dbReference type="PROSITE" id="PS00920">
    <property type="entry name" value="NITRIL_CHT_1"/>
    <property type="match status" value="1"/>
</dbReference>
<evidence type="ECO:0000256" key="2">
    <source>
        <dbReference type="PROSITE-ProRule" id="PRU10139"/>
    </source>
</evidence>
<dbReference type="PANTHER" id="PTHR46044">
    <property type="entry name" value="NITRILASE"/>
    <property type="match status" value="1"/>
</dbReference>
<evidence type="ECO:0000313" key="5">
    <source>
        <dbReference type="Proteomes" id="UP001596353"/>
    </source>
</evidence>
<dbReference type="CDD" id="cd07564">
    <property type="entry name" value="nitrilases_CHs"/>
    <property type="match status" value="1"/>
</dbReference>